<dbReference type="SUPFAM" id="SSF48452">
    <property type="entry name" value="TPR-like"/>
    <property type="match status" value="1"/>
</dbReference>
<dbReference type="Pfam" id="PF13812">
    <property type="entry name" value="PPR_3"/>
    <property type="match status" value="1"/>
</dbReference>
<dbReference type="InterPro" id="IPR046960">
    <property type="entry name" value="PPR_At4g14850-like_plant"/>
</dbReference>
<dbReference type="NCBIfam" id="TIGR00756">
    <property type="entry name" value="PPR"/>
    <property type="match status" value="5"/>
</dbReference>
<dbReference type="AlphaFoldDB" id="A0A2I0A0L1"/>
<dbReference type="GO" id="GO:0003729">
    <property type="term" value="F:mRNA binding"/>
    <property type="evidence" value="ECO:0007669"/>
    <property type="project" value="UniProtKB-ARBA"/>
</dbReference>
<keyword evidence="1" id="KW-0677">Repeat</keyword>
<dbReference type="PANTHER" id="PTHR47926">
    <property type="entry name" value="PENTATRICOPEPTIDE REPEAT-CONTAINING PROTEIN"/>
    <property type="match status" value="1"/>
</dbReference>
<organism evidence="3 4">
    <name type="scientific">Apostasia shenzhenica</name>
    <dbReference type="NCBI Taxonomy" id="1088818"/>
    <lineage>
        <taxon>Eukaryota</taxon>
        <taxon>Viridiplantae</taxon>
        <taxon>Streptophyta</taxon>
        <taxon>Embryophyta</taxon>
        <taxon>Tracheophyta</taxon>
        <taxon>Spermatophyta</taxon>
        <taxon>Magnoliopsida</taxon>
        <taxon>Liliopsida</taxon>
        <taxon>Asparagales</taxon>
        <taxon>Orchidaceae</taxon>
        <taxon>Apostasioideae</taxon>
        <taxon>Apostasia</taxon>
    </lineage>
</organism>
<proteinExistence type="predicted"/>
<dbReference type="EC" id="3.6.4.12" evidence="3"/>
<dbReference type="GO" id="GO:0003678">
    <property type="term" value="F:DNA helicase activity"/>
    <property type="evidence" value="ECO:0007669"/>
    <property type="project" value="UniProtKB-EC"/>
</dbReference>
<dbReference type="FunFam" id="1.25.40.10:FF:000073">
    <property type="entry name" value="Pentatricopeptide repeat-containing protein chloroplastic"/>
    <property type="match status" value="1"/>
</dbReference>
<dbReference type="PANTHER" id="PTHR47926:SF395">
    <property type="entry name" value="TETRATRICOPEPTIDE-LIKE HELICAL DOMAIN, DYW DOMAIN PROTEIN-RELATED"/>
    <property type="match status" value="1"/>
</dbReference>
<feature type="repeat" description="PPR" evidence="2">
    <location>
        <begin position="18"/>
        <end position="52"/>
    </location>
</feature>
<dbReference type="InterPro" id="IPR046848">
    <property type="entry name" value="E_motif"/>
</dbReference>
<reference evidence="3 4" key="1">
    <citation type="journal article" date="2017" name="Nature">
        <title>The Apostasia genome and the evolution of orchids.</title>
        <authorList>
            <person name="Zhang G.Q."/>
            <person name="Liu K.W."/>
            <person name="Li Z."/>
            <person name="Lohaus R."/>
            <person name="Hsiao Y.Y."/>
            <person name="Niu S.C."/>
            <person name="Wang J.Y."/>
            <person name="Lin Y.C."/>
            <person name="Xu Q."/>
            <person name="Chen L.J."/>
            <person name="Yoshida K."/>
            <person name="Fujiwara S."/>
            <person name="Wang Z.W."/>
            <person name="Zhang Y.Q."/>
            <person name="Mitsuda N."/>
            <person name="Wang M."/>
            <person name="Liu G.H."/>
            <person name="Pecoraro L."/>
            <person name="Huang H.X."/>
            <person name="Xiao X.J."/>
            <person name="Lin M."/>
            <person name="Wu X.Y."/>
            <person name="Wu W.L."/>
            <person name="Chen Y.Y."/>
            <person name="Chang S.B."/>
            <person name="Sakamoto S."/>
            <person name="Ohme-Takagi M."/>
            <person name="Yagi M."/>
            <person name="Zeng S.J."/>
            <person name="Shen C.Y."/>
            <person name="Yeh C.M."/>
            <person name="Luo Y.B."/>
            <person name="Tsai W.C."/>
            <person name="Van de Peer Y."/>
            <person name="Liu Z.J."/>
        </authorList>
    </citation>
    <scope>NUCLEOTIDE SEQUENCE [LARGE SCALE GENOMIC DNA]</scope>
    <source>
        <strain evidence="4">cv. Shenzhen</strain>
        <tissue evidence="3">Stem</tissue>
    </source>
</reference>
<dbReference type="Proteomes" id="UP000236161">
    <property type="component" value="Unassembled WGS sequence"/>
</dbReference>
<feature type="repeat" description="PPR" evidence="2">
    <location>
        <begin position="222"/>
        <end position="256"/>
    </location>
</feature>
<dbReference type="InterPro" id="IPR002885">
    <property type="entry name" value="PPR_rpt"/>
</dbReference>
<evidence type="ECO:0000256" key="2">
    <source>
        <dbReference type="PROSITE-ProRule" id="PRU00708"/>
    </source>
</evidence>
<dbReference type="GO" id="GO:0016787">
    <property type="term" value="F:hydrolase activity"/>
    <property type="evidence" value="ECO:0007669"/>
    <property type="project" value="UniProtKB-KW"/>
</dbReference>
<dbReference type="Gene3D" id="1.25.40.10">
    <property type="entry name" value="Tetratricopeptide repeat domain"/>
    <property type="match status" value="5"/>
</dbReference>
<dbReference type="EMBL" id="KZ452040">
    <property type="protein sequence ID" value="PKA49090.1"/>
    <property type="molecule type" value="Genomic_DNA"/>
</dbReference>
<sequence>MISGRALNTVPSIVNPSKVASWNCAIRAAIGNGLHREALLIYRRMRQAGIQPDHLTFPFFLKACSRLSDIFLPGVIHTHILKCPLSSNVFVGTAMVDFYAKCQQIDHAQQLFDEMPLRDVAAWNALIMGLVDTGSHGRVFLLFKKMRLDERHPDSVTIIVLTRSCAQNKNVGVLKAVHSIGFASGLGVDLSVCNTWIAAYAKCDDLTSAESVFNEIPLSQRSVVSWNSIIAGCAYHGRSEKVSAYFQNMRDDDIKADLSTVLSLLSSFAHSEALIQGRIIHSLAIKAGFDLDITISNTLILLYSNCGDIIAARYCFDSMLERTSVSWTAVITGYVKALNLSEAMNLFHSMENSEVRADAITMISILSACSRTGSLEFGRSMERYSTSSGIAENDLVCNALIDMYAKCGSITDARRVFASMNERKTLVSWTALIAGYAMNGDFIGALNLFSQMLELQYEPNHVTFLAVLQACTHGGLLEEGWKLFDMMRIVYCLEPRLEHYACMSDLLGRRGKIKEALKFIEEMPIEPDCGVWGALLGSCIIQRETEVGEYAASRLFQLEPDAASSYVAMANIYASKERWDGVAELRMMMRRKKLKKAAGQSIVQVNGKAHGFTVEDRVHPEGSNIYGVLDCLTLHMKEEDNLDNEMECNMNLPLPLCKFEIQRSIYHV</sequence>
<dbReference type="FunFam" id="1.25.40.10:FF:000344">
    <property type="entry name" value="Pentatricopeptide repeat-containing protein"/>
    <property type="match status" value="1"/>
</dbReference>
<dbReference type="OrthoDB" id="185373at2759"/>
<evidence type="ECO:0000313" key="3">
    <source>
        <dbReference type="EMBL" id="PKA49090.1"/>
    </source>
</evidence>
<feature type="repeat" description="PPR" evidence="2">
    <location>
        <begin position="425"/>
        <end position="459"/>
    </location>
</feature>
<dbReference type="Pfam" id="PF20431">
    <property type="entry name" value="E_motif"/>
    <property type="match status" value="1"/>
</dbReference>
<keyword evidence="3" id="KW-0378">Hydrolase</keyword>
<feature type="repeat" description="PPR" evidence="2">
    <location>
        <begin position="393"/>
        <end position="423"/>
    </location>
</feature>
<keyword evidence="4" id="KW-1185">Reference proteome</keyword>
<dbReference type="Pfam" id="PF13041">
    <property type="entry name" value="PPR_2"/>
    <property type="match status" value="2"/>
</dbReference>
<name>A0A2I0A0L1_9ASPA</name>
<dbReference type="Pfam" id="PF01535">
    <property type="entry name" value="PPR"/>
    <property type="match status" value="7"/>
</dbReference>
<feature type="repeat" description="PPR" evidence="2">
    <location>
        <begin position="323"/>
        <end position="357"/>
    </location>
</feature>
<protein>
    <submittedName>
        <fullName evidence="3">Pentatricopeptide repeat-containing protein</fullName>
        <ecNumber evidence="3">3.6.4.12</ecNumber>
    </submittedName>
</protein>
<gene>
    <name evidence="3" type="primary">PCMP-E1</name>
    <name evidence="3" type="ORF">AXF42_Ash010774</name>
</gene>
<dbReference type="FunFam" id="1.25.40.10:FF:000090">
    <property type="entry name" value="Pentatricopeptide repeat-containing protein, chloroplastic"/>
    <property type="match status" value="1"/>
</dbReference>
<dbReference type="GO" id="GO:0009451">
    <property type="term" value="P:RNA modification"/>
    <property type="evidence" value="ECO:0007669"/>
    <property type="project" value="InterPro"/>
</dbReference>
<accession>A0A2I0A0L1</accession>
<evidence type="ECO:0000313" key="4">
    <source>
        <dbReference type="Proteomes" id="UP000236161"/>
    </source>
</evidence>
<evidence type="ECO:0000256" key="1">
    <source>
        <dbReference type="ARBA" id="ARBA00022737"/>
    </source>
</evidence>
<dbReference type="PROSITE" id="PS51375">
    <property type="entry name" value="PPR"/>
    <property type="match status" value="6"/>
</dbReference>
<dbReference type="InterPro" id="IPR011990">
    <property type="entry name" value="TPR-like_helical_dom_sf"/>
</dbReference>
<feature type="repeat" description="PPR" evidence="2">
    <location>
        <begin position="119"/>
        <end position="153"/>
    </location>
</feature>